<comment type="caution">
    <text evidence="1">The sequence shown here is derived from an EMBL/GenBank/DDBJ whole genome shotgun (WGS) entry which is preliminary data.</text>
</comment>
<sequence>MSKQIELSNAALVFTDAMTGQGYIRTLNETEATLISAQLAAFDDGELKAIPVYPVEIRKMNKERAA</sequence>
<accession>A0ABY6V559</accession>
<dbReference type="Proteomes" id="UP000317652">
    <property type="component" value="Unassembled WGS sequence"/>
</dbReference>
<organism evidence="1 2">
    <name type="scientific">Klebsiella spallanzanii</name>
    <dbReference type="NCBI Taxonomy" id="2587528"/>
    <lineage>
        <taxon>Bacteria</taxon>
        <taxon>Pseudomonadati</taxon>
        <taxon>Pseudomonadota</taxon>
        <taxon>Gammaproteobacteria</taxon>
        <taxon>Enterobacterales</taxon>
        <taxon>Enterobacteriaceae</taxon>
        <taxon>Klebsiella/Raoultella group</taxon>
        <taxon>Klebsiella</taxon>
    </lineage>
</organism>
<evidence type="ECO:0000313" key="2">
    <source>
        <dbReference type="Proteomes" id="UP000317652"/>
    </source>
</evidence>
<gene>
    <name evidence="1" type="ORF">SB6411_00244</name>
</gene>
<keyword evidence="2" id="KW-1185">Reference proteome</keyword>
<name>A0ABY6V559_9ENTR</name>
<dbReference type="EMBL" id="CABGGS010000001">
    <property type="protein sequence ID" value="VUS22832.1"/>
    <property type="molecule type" value="Genomic_DNA"/>
</dbReference>
<proteinExistence type="predicted"/>
<evidence type="ECO:0000313" key="1">
    <source>
        <dbReference type="EMBL" id="VUS22832.1"/>
    </source>
</evidence>
<reference evidence="1 2" key="1">
    <citation type="submission" date="2019-07" db="EMBL/GenBank/DDBJ databases">
        <authorList>
            <person name="Brisse S."/>
            <person name="Rodrigues C."/>
            <person name="Thorpe H."/>
        </authorList>
    </citation>
    <scope>NUCLEOTIDE SEQUENCE [LARGE SCALE GENOMIC DNA]</scope>
    <source>
        <strain evidence="1">SB6411</strain>
    </source>
</reference>
<protein>
    <submittedName>
        <fullName evidence="1">Uncharacterized protein</fullName>
    </submittedName>
</protein>
<dbReference type="RefSeq" id="WP_142981008.1">
    <property type="nucleotide sequence ID" value="NZ_CABGGS010000001.1"/>
</dbReference>